<keyword evidence="2" id="KW-0378">Hydrolase</keyword>
<dbReference type="Pfam" id="PF01183">
    <property type="entry name" value="Glyco_hydro_25"/>
    <property type="match status" value="1"/>
</dbReference>
<accession>A0ABS8DLM8</accession>
<dbReference type="InterPro" id="IPR018077">
    <property type="entry name" value="Glyco_hydro_fam25_subgr"/>
</dbReference>
<dbReference type="SMART" id="SM00257">
    <property type="entry name" value="LysM"/>
    <property type="match status" value="2"/>
</dbReference>
<organism evidence="5 6">
    <name type="scientific">Bariatricus massiliensis</name>
    <dbReference type="NCBI Taxonomy" id="1745713"/>
    <lineage>
        <taxon>Bacteria</taxon>
        <taxon>Bacillati</taxon>
        <taxon>Bacillota</taxon>
        <taxon>Clostridia</taxon>
        <taxon>Lachnospirales</taxon>
        <taxon>Lachnospiraceae</taxon>
        <taxon>Bariatricus</taxon>
    </lineage>
</organism>
<dbReference type="PANTHER" id="PTHR33734">
    <property type="entry name" value="LYSM DOMAIN-CONTAINING GPI-ANCHORED PROTEIN 2"/>
    <property type="match status" value="1"/>
</dbReference>
<dbReference type="SMART" id="SM00641">
    <property type="entry name" value="Glyco_25"/>
    <property type="match status" value="1"/>
</dbReference>
<comment type="similarity">
    <text evidence="1">Belongs to the glycosyl hydrolase 25 family.</text>
</comment>
<feature type="domain" description="LysM" evidence="4">
    <location>
        <begin position="275"/>
        <end position="319"/>
    </location>
</feature>
<evidence type="ECO:0000256" key="3">
    <source>
        <dbReference type="ARBA" id="ARBA00023295"/>
    </source>
</evidence>
<dbReference type="PROSITE" id="PS51904">
    <property type="entry name" value="GLYCOSYL_HYDROL_F25_2"/>
    <property type="match status" value="1"/>
</dbReference>
<dbReference type="EMBL" id="JAJCIS010000023">
    <property type="protein sequence ID" value="MCB7389355.1"/>
    <property type="molecule type" value="Genomic_DNA"/>
</dbReference>
<dbReference type="InterPro" id="IPR036779">
    <property type="entry name" value="LysM_dom_sf"/>
</dbReference>
<evidence type="ECO:0000256" key="1">
    <source>
        <dbReference type="ARBA" id="ARBA00010646"/>
    </source>
</evidence>
<dbReference type="Gene3D" id="3.20.20.80">
    <property type="entry name" value="Glycosidases"/>
    <property type="match status" value="1"/>
</dbReference>
<dbReference type="CDD" id="cd00118">
    <property type="entry name" value="LysM"/>
    <property type="match status" value="2"/>
</dbReference>
<dbReference type="SUPFAM" id="SSF54106">
    <property type="entry name" value="LysM domain"/>
    <property type="match status" value="2"/>
</dbReference>
<dbReference type="Proteomes" id="UP001299546">
    <property type="component" value="Unassembled WGS sequence"/>
</dbReference>
<protein>
    <submittedName>
        <fullName evidence="5">LysM peptidoglycan-binding domain-containing protein</fullName>
    </submittedName>
</protein>
<dbReference type="InterPro" id="IPR002053">
    <property type="entry name" value="Glyco_hydro_25"/>
</dbReference>
<evidence type="ECO:0000259" key="4">
    <source>
        <dbReference type="PROSITE" id="PS51782"/>
    </source>
</evidence>
<reference evidence="5 6" key="1">
    <citation type="submission" date="2021-10" db="EMBL/GenBank/DDBJ databases">
        <title>Collection of gut derived symbiotic bacterial strains cultured from healthy donors.</title>
        <authorList>
            <person name="Lin H."/>
            <person name="Littmann E."/>
            <person name="Kohout C."/>
            <person name="Pamer E.G."/>
        </authorList>
    </citation>
    <scope>NUCLEOTIDE SEQUENCE [LARGE SCALE GENOMIC DNA]</scope>
    <source>
        <strain evidence="5 6">DFI.1.165</strain>
    </source>
</reference>
<evidence type="ECO:0000256" key="2">
    <source>
        <dbReference type="ARBA" id="ARBA00022801"/>
    </source>
</evidence>
<keyword evidence="3" id="KW-0326">Glycosidase</keyword>
<dbReference type="PROSITE" id="PS51782">
    <property type="entry name" value="LYSM"/>
    <property type="match status" value="2"/>
</dbReference>
<dbReference type="InterPro" id="IPR017853">
    <property type="entry name" value="GH"/>
</dbReference>
<dbReference type="RefSeq" id="WP_066734566.1">
    <property type="nucleotide sequence ID" value="NZ_JAJCIQ010000022.1"/>
</dbReference>
<dbReference type="Pfam" id="PF01476">
    <property type="entry name" value="LysM"/>
    <property type="match status" value="2"/>
</dbReference>
<proteinExistence type="inferred from homology"/>
<dbReference type="PANTHER" id="PTHR33734:SF22">
    <property type="entry name" value="MEMBRANE-BOUND LYTIC MUREIN TRANSGLYCOSYLASE D"/>
    <property type="match status" value="1"/>
</dbReference>
<sequence length="320" mass="35418">MSLNGIDISEYQSGIDLRLVPCDFVICKATQGTSYVNPDCDRAYQQAKGLGKKLGVYHYFSGGNPVSEAQYFVNNIKGYIGEALLALDWEQNENVSFGQGAAVAVQFLNEVFRLTGVRPLIYMSKSTCRNYNWSSVVNGNYGLWMAQYANNDPTGYQSNPWTDNLGIGAFKFYAIHQYSSTGRLAGYDGNLDLDIFYGDRGAWDAYAKGRRTENETEPSTPEAVTYIVKRGDTLSGIAAMFGTTYQQLAAENGITNPNLIYPGQVLRIRGGSQPLYYTVKRGDTLSEIAARYGTTYQQLAQLNGITNPNLIYAGQVIRIR</sequence>
<feature type="domain" description="LysM" evidence="4">
    <location>
        <begin position="224"/>
        <end position="268"/>
    </location>
</feature>
<evidence type="ECO:0000313" key="6">
    <source>
        <dbReference type="Proteomes" id="UP001299546"/>
    </source>
</evidence>
<evidence type="ECO:0000313" key="5">
    <source>
        <dbReference type="EMBL" id="MCB7389355.1"/>
    </source>
</evidence>
<comment type="caution">
    <text evidence="5">The sequence shown here is derived from an EMBL/GenBank/DDBJ whole genome shotgun (WGS) entry which is preliminary data.</text>
</comment>
<dbReference type="Gene3D" id="3.10.350.10">
    <property type="entry name" value="LysM domain"/>
    <property type="match status" value="2"/>
</dbReference>
<keyword evidence="6" id="KW-1185">Reference proteome</keyword>
<gene>
    <name evidence="5" type="ORF">LIZ65_18900</name>
</gene>
<dbReference type="InterPro" id="IPR018392">
    <property type="entry name" value="LysM"/>
</dbReference>
<name>A0ABS8DLM8_9FIRM</name>
<dbReference type="SUPFAM" id="SSF51445">
    <property type="entry name" value="(Trans)glycosidases"/>
    <property type="match status" value="1"/>
</dbReference>